<feature type="compositionally biased region" description="Pro residues" evidence="1">
    <location>
        <begin position="17"/>
        <end position="30"/>
    </location>
</feature>
<reference evidence="2" key="1">
    <citation type="journal article" date="2022" name="New Phytol.">
        <title>Evolutionary transition to the ectomycorrhizal habit in the genomes of a hyperdiverse lineage of mushroom-forming fungi.</title>
        <authorList>
            <person name="Looney B."/>
            <person name="Miyauchi S."/>
            <person name="Morin E."/>
            <person name="Drula E."/>
            <person name="Courty P.E."/>
            <person name="Kohler A."/>
            <person name="Kuo A."/>
            <person name="LaButti K."/>
            <person name="Pangilinan J."/>
            <person name="Lipzen A."/>
            <person name="Riley R."/>
            <person name="Andreopoulos W."/>
            <person name="He G."/>
            <person name="Johnson J."/>
            <person name="Nolan M."/>
            <person name="Tritt A."/>
            <person name="Barry K.W."/>
            <person name="Grigoriev I.V."/>
            <person name="Nagy L.G."/>
            <person name="Hibbett D."/>
            <person name="Henrissat B."/>
            <person name="Matheny P.B."/>
            <person name="Labbe J."/>
            <person name="Martin F.M."/>
        </authorList>
    </citation>
    <scope>NUCLEOTIDE SEQUENCE</scope>
    <source>
        <strain evidence="2">BPL690</strain>
    </source>
</reference>
<evidence type="ECO:0000313" key="2">
    <source>
        <dbReference type="EMBL" id="KAI0304437.1"/>
    </source>
</evidence>
<protein>
    <submittedName>
        <fullName evidence="2">Uncharacterized protein</fullName>
    </submittedName>
</protein>
<organism evidence="2 3">
    <name type="scientific">Multifurca ochricompacta</name>
    <dbReference type="NCBI Taxonomy" id="376703"/>
    <lineage>
        <taxon>Eukaryota</taxon>
        <taxon>Fungi</taxon>
        <taxon>Dikarya</taxon>
        <taxon>Basidiomycota</taxon>
        <taxon>Agaricomycotina</taxon>
        <taxon>Agaricomycetes</taxon>
        <taxon>Russulales</taxon>
        <taxon>Russulaceae</taxon>
        <taxon>Multifurca</taxon>
    </lineage>
</organism>
<proteinExistence type="predicted"/>
<name>A0AAD4M7E1_9AGAM</name>
<keyword evidence="3" id="KW-1185">Reference proteome</keyword>
<feature type="region of interest" description="Disordered" evidence="1">
    <location>
        <begin position="1"/>
        <end position="44"/>
    </location>
</feature>
<comment type="caution">
    <text evidence="2">The sequence shown here is derived from an EMBL/GenBank/DDBJ whole genome shotgun (WGS) entry which is preliminary data.</text>
</comment>
<evidence type="ECO:0000313" key="3">
    <source>
        <dbReference type="Proteomes" id="UP001203297"/>
    </source>
</evidence>
<evidence type="ECO:0000256" key="1">
    <source>
        <dbReference type="SAM" id="MobiDB-lite"/>
    </source>
</evidence>
<gene>
    <name evidence="2" type="ORF">B0F90DRAFT_1815766</name>
</gene>
<feature type="compositionally biased region" description="Low complexity" evidence="1">
    <location>
        <begin position="153"/>
        <end position="167"/>
    </location>
</feature>
<dbReference type="Proteomes" id="UP001203297">
    <property type="component" value="Unassembled WGS sequence"/>
</dbReference>
<dbReference type="AlphaFoldDB" id="A0AAD4M7E1"/>
<accession>A0AAD4M7E1</accession>
<feature type="compositionally biased region" description="Basic and acidic residues" evidence="1">
    <location>
        <begin position="107"/>
        <end position="117"/>
    </location>
</feature>
<dbReference type="EMBL" id="WTXG01000007">
    <property type="protein sequence ID" value="KAI0304437.1"/>
    <property type="molecule type" value="Genomic_DNA"/>
</dbReference>
<feature type="compositionally biased region" description="Pro residues" evidence="1">
    <location>
        <begin position="118"/>
        <end position="127"/>
    </location>
</feature>
<sequence length="242" mass="25820">MSTTTTTLPTVSSAIPTIPPSGSPPIPAPSPAQTGAGGGGPSSSLYLRRIEEAILAGVIVPNQAGRVSRRRAIGEKPKLWEARVSPAGGDRWDSIVPVSALRAPNEPAEKARDHEKPTPSPPSPYSPPALFHRRLLLNPFARRSRSSPPPLVSEPSPFEFENSPSSPKQSASALVHDPLQVTVLITMPDPRRPHLDGTGPHTLSKGKERSLDLDCDEEDLPEMVLGVAELQYKDTAIPQKSA</sequence>
<feature type="compositionally biased region" description="Low complexity" evidence="1">
    <location>
        <begin position="1"/>
        <end position="16"/>
    </location>
</feature>
<feature type="region of interest" description="Disordered" evidence="1">
    <location>
        <begin position="186"/>
        <end position="214"/>
    </location>
</feature>
<feature type="region of interest" description="Disordered" evidence="1">
    <location>
        <begin position="142"/>
        <end position="173"/>
    </location>
</feature>
<feature type="region of interest" description="Disordered" evidence="1">
    <location>
        <begin position="102"/>
        <end position="129"/>
    </location>
</feature>